<keyword evidence="1" id="KW-0732">Signal</keyword>
<comment type="caution">
    <text evidence="2">The sequence shown here is derived from an EMBL/GenBank/DDBJ whole genome shotgun (WGS) entry which is preliminary data.</text>
</comment>
<evidence type="ECO:0000313" key="3">
    <source>
        <dbReference type="Proteomes" id="UP001595956"/>
    </source>
</evidence>
<sequence>MRTVLALVALLLLAGCGSDGDAVATDPSGSSAMPTSIPAAPGKVWTYNIATVMDTGSPELCLGPVAESYPPQCSGLPLAGWDWAEHRGTYDSAGDVRWGSYAVGGTWDGETFTYADAVSAALYDPMPQPAPSYPTPVESHTEDELARIAHELGDLSGALGFWPMDGRAHVDVVYDDGSLQSWADDEYGTGVVVVTAMLMDQES</sequence>
<feature type="chain" id="PRO_5045928154" evidence="1">
    <location>
        <begin position="25"/>
        <end position="203"/>
    </location>
</feature>
<proteinExistence type="predicted"/>
<dbReference type="RefSeq" id="WP_345179415.1">
    <property type="nucleotide sequence ID" value="NZ_BAABFQ010000007.1"/>
</dbReference>
<dbReference type="Proteomes" id="UP001595956">
    <property type="component" value="Unassembled WGS sequence"/>
</dbReference>
<reference evidence="3" key="1">
    <citation type="journal article" date="2019" name="Int. J. Syst. Evol. Microbiol.">
        <title>The Global Catalogue of Microorganisms (GCM) 10K type strain sequencing project: providing services to taxonomists for standard genome sequencing and annotation.</title>
        <authorList>
            <consortium name="The Broad Institute Genomics Platform"/>
            <consortium name="The Broad Institute Genome Sequencing Center for Infectious Disease"/>
            <person name="Wu L."/>
            <person name="Ma J."/>
        </authorList>
    </citation>
    <scope>NUCLEOTIDE SEQUENCE [LARGE SCALE GENOMIC DNA]</scope>
    <source>
        <strain evidence="3">KACC 13778</strain>
    </source>
</reference>
<dbReference type="EMBL" id="JBHSMD010000004">
    <property type="protein sequence ID" value="MFC5494042.1"/>
    <property type="molecule type" value="Genomic_DNA"/>
</dbReference>
<gene>
    <name evidence="2" type="ORF">ACFPKY_13075</name>
</gene>
<evidence type="ECO:0000256" key="1">
    <source>
        <dbReference type="SAM" id="SignalP"/>
    </source>
</evidence>
<organism evidence="2 3">
    <name type="scientific">Nocardioides caricicola</name>
    <dbReference type="NCBI Taxonomy" id="634770"/>
    <lineage>
        <taxon>Bacteria</taxon>
        <taxon>Bacillati</taxon>
        <taxon>Actinomycetota</taxon>
        <taxon>Actinomycetes</taxon>
        <taxon>Propionibacteriales</taxon>
        <taxon>Nocardioidaceae</taxon>
        <taxon>Nocardioides</taxon>
    </lineage>
</organism>
<keyword evidence="3" id="KW-1185">Reference proteome</keyword>
<accession>A0ABW0N504</accession>
<protein>
    <submittedName>
        <fullName evidence="2">Uncharacterized protein</fullName>
    </submittedName>
</protein>
<evidence type="ECO:0000313" key="2">
    <source>
        <dbReference type="EMBL" id="MFC5494042.1"/>
    </source>
</evidence>
<name>A0ABW0N504_9ACTN</name>
<feature type="signal peptide" evidence="1">
    <location>
        <begin position="1"/>
        <end position="24"/>
    </location>
</feature>
<dbReference type="PROSITE" id="PS51257">
    <property type="entry name" value="PROKAR_LIPOPROTEIN"/>
    <property type="match status" value="1"/>
</dbReference>